<name>A0A022WA37_TRIRU</name>
<dbReference type="PANTHER" id="PTHR14614">
    <property type="entry name" value="HEPATOCELLULAR CARCINOMA-ASSOCIATED ANTIGEN"/>
    <property type="match status" value="1"/>
</dbReference>
<dbReference type="InterPro" id="IPR019410">
    <property type="entry name" value="Methyltransf_16"/>
</dbReference>
<dbReference type="GO" id="GO:0008757">
    <property type="term" value="F:S-adenosylmethionine-dependent methyltransferase activity"/>
    <property type="evidence" value="ECO:0007669"/>
    <property type="project" value="UniProtKB-ARBA"/>
</dbReference>
<reference evidence="1" key="1">
    <citation type="submission" date="2014-02" db="EMBL/GenBank/DDBJ databases">
        <title>The Genome Sequence of Trichophyton rubrum (morphotype fischeri) CBS 288.86.</title>
        <authorList>
            <consortium name="The Broad Institute Genomics Platform"/>
            <person name="Cuomo C.A."/>
            <person name="White T.C."/>
            <person name="Graser Y."/>
            <person name="Martinez-Rossi N."/>
            <person name="Heitman J."/>
            <person name="Young S.K."/>
            <person name="Zeng Q."/>
            <person name="Gargeya S."/>
            <person name="Abouelleil A."/>
            <person name="Alvarado L."/>
            <person name="Chapman S.B."/>
            <person name="Gainer-Dewar J."/>
            <person name="Goldberg J."/>
            <person name="Griggs A."/>
            <person name="Gujja S."/>
            <person name="Hansen M."/>
            <person name="Howarth C."/>
            <person name="Imamovic A."/>
            <person name="Larimer J."/>
            <person name="Martinez D."/>
            <person name="Murphy C."/>
            <person name="Pearson M.D."/>
            <person name="Persinoti G."/>
            <person name="Poon T."/>
            <person name="Priest M."/>
            <person name="Roberts A.D."/>
            <person name="Saif S."/>
            <person name="Shea T.D."/>
            <person name="Sykes S.N."/>
            <person name="Wortman J."/>
            <person name="Nusbaum C."/>
            <person name="Birren B."/>
        </authorList>
    </citation>
    <scope>NUCLEOTIDE SEQUENCE [LARGE SCALE GENOMIC DNA]</scope>
    <source>
        <strain evidence="1">CBS 288.86</strain>
    </source>
</reference>
<proteinExistence type="predicted"/>
<dbReference type="InterPro" id="IPR029063">
    <property type="entry name" value="SAM-dependent_MTases_sf"/>
</dbReference>
<sequence>MNDTGNTRPETFGRLRGDEIDWSKAALAMELVSPNEASGLRILAAQYFQAVEVRSLRFPPGNVLLQLPVQQWINQNMFCEDTVWPLPPLNYRTRVLKMILSTIEESFTDPEEDEILDDLMTTWGILISRPKLSPLEQTQQLSYIKYKPPVLLGSKHDESVITLENRGLILAAGTTGFRTWEAALHLGTFLSTQTGKEFITGKKVLELGAGTGLVSMYCSKSLGASRVIATDREPALIANIQECVSWNKLNSKKITASIWEWGTPLECPDNVQDNGQCVSIDTALGADLLYDMDLIPLFLSTLQDLFDNYHLKAFIISATLRNQETLNAFLSACACQVAFESPPEEAQDGFFHSTSIPILTYKVISPRTTRLD</sequence>
<dbReference type="HOGENOM" id="CLU_038942_1_0_1"/>
<gene>
    <name evidence="1" type="ORF">H103_02267</name>
</gene>
<protein>
    <recommendedName>
        <fullName evidence="2">FAM86 N-terminal domain-containing protein</fullName>
    </recommendedName>
</protein>
<organism evidence="1">
    <name type="scientific">Trichophyton rubrum CBS 288.86</name>
    <dbReference type="NCBI Taxonomy" id="1215330"/>
    <lineage>
        <taxon>Eukaryota</taxon>
        <taxon>Fungi</taxon>
        <taxon>Dikarya</taxon>
        <taxon>Ascomycota</taxon>
        <taxon>Pezizomycotina</taxon>
        <taxon>Eurotiomycetes</taxon>
        <taxon>Eurotiomycetidae</taxon>
        <taxon>Onygenales</taxon>
        <taxon>Arthrodermataceae</taxon>
        <taxon>Trichophyton</taxon>
    </lineage>
</organism>
<dbReference type="Proteomes" id="UP000023758">
    <property type="component" value="Unassembled WGS sequence"/>
</dbReference>
<dbReference type="OrthoDB" id="194386at2759"/>
<dbReference type="Pfam" id="PF10294">
    <property type="entry name" value="Methyltransf_16"/>
    <property type="match status" value="1"/>
</dbReference>
<dbReference type="SUPFAM" id="SSF53335">
    <property type="entry name" value="S-adenosyl-L-methionine-dependent methyltransferases"/>
    <property type="match status" value="1"/>
</dbReference>
<dbReference type="AlphaFoldDB" id="A0A022WA37"/>
<evidence type="ECO:0008006" key="2">
    <source>
        <dbReference type="Google" id="ProtNLM"/>
    </source>
</evidence>
<dbReference type="PANTHER" id="PTHR14614:SF130">
    <property type="entry name" value="PROTEIN-LYSINE N-METHYLTRANSFERASE EEF2KMT"/>
    <property type="match status" value="1"/>
</dbReference>
<dbReference type="Gene3D" id="3.40.50.150">
    <property type="entry name" value="Vaccinia Virus protein VP39"/>
    <property type="match status" value="1"/>
</dbReference>
<accession>A0A022WA37</accession>
<dbReference type="EMBL" id="KK207759">
    <property type="protein sequence ID" value="EZF55144.1"/>
    <property type="molecule type" value="Genomic_DNA"/>
</dbReference>
<evidence type="ECO:0000313" key="1">
    <source>
        <dbReference type="EMBL" id="EZF55144.1"/>
    </source>
</evidence>
<dbReference type="GO" id="GO:0005737">
    <property type="term" value="C:cytoplasm"/>
    <property type="evidence" value="ECO:0007669"/>
    <property type="project" value="TreeGrafter"/>
</dbReference>